<dbReference type="InterPro" id="IPR035906">
    <property type="entry name" value="MetI-like_sf"/>
</dbReference>
<dbReference type="PROSITE" id="PS50928">
    <property type="entry name" value="ABC_TM1"/>
    <property type="match status" value="1"/>
</dbReference>
<gene>
    <name evidence="10" type="ORF">EDC65_4160</name>
</gene>
<reference evidence="10 11" key="1">
    <citation type="submission" date="2018-11" db="EMBL/GenBank/DDBJ databases">
        <title>Genomic Encyclopedia of Type Strains, Phase IV (KMG-IV): sequencing the most valuable type-strain genomes for metagenomic binning, comparative biology and taxonomic classification.</title>
        <authorList>
            <person name="Goeker M."/>
        </authorList>
    </citation>
    <scope>NUCLEOTIDE SEQUENCE [LARGE SCALE GENOMIC DNA]</scope>
    <source>
        <strain evidence="10 11">DSM 5900</strain>
    </source>
</reference>
<feature type="transmembrane region" description="Helical" evidence="8">
    <location>
        <begin position="12"/>
        <end position="35"/>
    </location>
</feature>
<keyword evidence="6 8" id="KW-1133">Transmembrane helix</keyword>
<feature type="transmembrane region" description="Helical" evidence="8">
    <location>
        <begin position="143"/>
        <end position="166"/>
    </location>
</feature>
<name>A0A3N1KVK5_9PROT</name>
<keyword evidence="4" id="KW-0997">Cell inner membrane</keyword>
<dbReference type="AlphaFoldDB" id="A0A3N1KVK5"/>
<proteinExistence type="inferred from homology"/>
<dbReference type="PANTHER" id="PTHR43357">
    <property type="entry name" value="INNER MEMBRANE ABC TRANSPORTER PERMEASE PROTEIN YDCV"/>
    <property type="match status" value="1"/>
</dbReference>
<comment type="subcellular location">
    <subcellularLocation>
        <location evidence="1">Cell inner membrane</location>
        <topology evidence="1">Multi-pass membrane protein</topology>
    </subcellularLocation>
    <subcellularLocation>
        <location evidence="8">Cell membrane</location>
        <topology evidence="8">Multi-pass membrane protein</topology>
    </subcellularLocation>
</comment>
<keyword evidence="5 8" id="KW-0812">Transmembrane</keyword>
<organism evidence="10 11">
    <name type="scientific">Stella humosa</name>
    <dbReference type="NCBI Taxonomy" id="94"/>
    <lineage>
        <taxon>Bacteria</taxon>
        <taxon>Pseudomonadati</taxon>
        <taxon>Pseudomonadota</taxon>
        <taxon>Alphaproteobacteria</taxon>
        <taxon>Rhodospirillales</taxon>
        <taxon>Stellaceae</taxon>
        <taxon>Stella</taxon>
    </lineage>
</organism>
<feature type="transmembrane region" description="Helical" evidence="8">
    <location>
        <begin position="187"/>
        <end position="208"/>
    </location>
</feature>
<dbReference type="Proteomes" id="UP000278222">
    <property type="component" value="Unassembled WGS sequence"/>
</dbReference>
<evidence type="ECO:0000256" key="6">
    <source>
        <dbReference type="ARBA" id="ARBA00022989"/>
    </source>
</evidence>
<keyword evidence="3" id="KW-1003">Cell membrane</keyword>
<evidence type="ECO:0000256" key="1">
    <source>
        <dbReference type="ARBA" id="ARBA00004429"/>
    </source>
</evidence>
<comment type="caution">
    <text evidence="10">The sequence shown here is derived from an EMBL/GenBank/DDBJ whole genome shotgun (WGS) entry which is preliminary data.</text>
</comment>
<sequence>MRKRNPGRWLNRAVLGLVTFLILAPVAVVFLYAFATKWFPSHWWWPQEFGTRWFERLLGLGNIVNAMLNSYMIAAIVTVATLAITFPAAYVFGARTRRDSGRLVQLIEGFSNVPLAFPTIAVGIGLLPVYAKMGLLASVPGVVLAHMIMAIPYALRAMVGAFIMVPPEYEEAARNLGAGRLYVLRRVYLPLVWPGVMAGGIFAFSWSLNEFVLILLLGYPNIETIPVQIYQFVGGYYLHPQQAAALGLFLLVPTLALMFLVERTTRGSTVVPAGA</sequence>
<dbReference type="RefSeq" id="WP_123693156.1">
    <property type="nucleotide sequence ID" value="NZ_AP019700.1"/>
</dbReference>
<evidence type="ECO:0000256" key="7">
    <source>
        <dbReference type="ARBA" id="ARBA00023136"/>
    </source>
</evidence>
<keyword evidence="2 8" id="KW-0813">Transport</keyword>
<evidence type="ECO:0000256" key="5">
    <source>
        <dbReference type="ARBA" id="ARBA00022692"/>
    </source>
</evidence>
<dbReference type="PANTHER" id="PTHR43357:SF4">
    <property type="entry name" value="INNER MEMBRANE ABC TRANSPORTER PERMEASE PROTEIN YDCV"/>
    <property type="match status" value="1"/>
</dbReference>
<dbReference type="InterPro" id="IPR000515">
    <property type="entry name" value="MetI-like"/>
</dbReference>
<evidence type="ECO:0000256" key="8">
    <source>
        <dbReference type="RuleBase" id="RU363032"/>
    </source>
</evidence>
<feature type="transmembrane region" description="Helical" evidence="8">
    <location>
        <begin position="71"/>
        <end position="92"/>
    </location>
</feature>
<keyword evidence="11" id="KW-1185">Reference proteome</keyword>
<evidence type="ECO:0000256" key="4">
    <source>
        <dbReference type="ARBA" id="ARBA00022519"/>
    </source>
</evidence>
<evidence type="ECO:0000259" key="9">
    <source>
        <dbReference type="PROSITE" id="PS50928"/>
    </source>
</evidence>
<keyword evidence="7 8" id="KW-0472">Membrane</keyword>
<feature type="domain" description="ABC transmembrane type-1" evidence="9">
    <location>
        <begin position="67"/>
        <end position="261"/>
    </location>
</feature>
<dbReference type="CDD" id="cd06261">
    <property type="entry name" value="TM_PBP2"/>
    <property type="match status" value="1"/>
</dbReference>
<dbReference type="EMBL" id="RJKX01000016">
    <property type="protein sequence ID" value="ROP83512.1"/>
    <property type="molecule type" value="Genomic_DNA"/>
</dbReference>
<dbReference type="Gene3D" id="1.10.3720.10">
    <property type="entry name" value="MetI-like"/>
    <property type="match status" value="1"/>
</dbReference>
<evidence type="ECO:0000256" key="2">
    <source>
        <dbReference type="ARBA" id="ARBA00022448"/>
    </source>
</evidence>
<comment type="similarity">
    <text evidence="8">Belongs to the binding-protein-dependent transport system permease family.</text>
</comment>
<dbReference type="Pfam" id="PF00528">
    <property type="entry name" value="BPD_transp_1"/>
    <property type="match status" value="1"/>
</dbReference>
<feature type="transmembrane region" description="Helical" evidence="8">
    <location>
        <begin position="113"/>
        <end position="131"/>
    </location>
</feature>
<evidence type="ECO:0000256" key="3">
    <source>
        <dbReference type="ARBA" id="ARBA00022475"/>
    </source>
</evidence>
<feature type="transmembrane region" description="Helical" evidence="8">
    <location>
        <begin position="243"/>
        <end position="261"/>
    </location>
</feature>
<protein>
    <submittedName>
        <fullName evidence="10">Putative spermidine/putrescine transport system permease protein</fullName>
    </submittedName>
</protein>
<dbReference type="OrthoDB" id="9782004at2"/>
<dbReference type="SUPFAM" id="SSF161098">
    <property type="entry name" value="MetI-like"/>
    <property type="match status" value="1"/>
</dbReference>
<evidence type="ECO:0000313" key="10">
    <source>
        <dbReference type="EMBL" id="ROP83512.1"/>
    </source>
</evidence>
<accession>A0A3N1KVK5</accession>
<dbReference type="GO" id="GO:0005886">
    <property type="term" value="C:plasma membrane"/>
    <property type="evidence" value="ECO:0007669"/>
    <property type="project" value="UniProtKB-SubCell"/>
</dbReference>
<evidence type="ECO:0000313" key="11">
    <source>
        <dbReference type="Proteomes" id="UP000278222"/>
    </source>
</evidence>
<dbReference type="GO" id="GO:0055085">
    <property type="term" value="P:transmembrane transport"/>
    <property type="evidence" value="ECO:0007669"/>
    <property type="project" value="InterPro"/>
</dbReference>